<reference evidence="3" key="1">
    <citation type="journal article" date="2022" name="Int. J. Syst. Evol. Microbiol.">
        <title>Nanobdella aerobiophila gen. nov., sp. nov., a thermoacidophilic, obligate ectosymbiotic archaeon, and proposal of Nanobdellaceae fam. nov., Nanobdellales ord. nov. and Nanobdellia class. nov.</title>
        <authorList>
            <person name="Kato S."/>
            <person name="Ogasawara A."/>
            <person name="Itoh T."/>
            <person name="Sakai H.D."/>
            <person name="Shimizu M."/>
            <person name="Yuki M."/>
            <person name="Kaneko M."/>
            <person name="Takashina T."/>
            <person name="Ohkuma M."/>
        </authorList>
    </citation>
    <scope>NUCLEOTIDE SEQUENCE [LARGE SCALE GENOMIC DNA]</scope>
    <source>
        <strain evidence="3">MJ1</strain>
    </source>
</reference>
<keyword evidence="3" id="KW-1185">Reference proteome</keyword>
<evidence type="ECO:0000256" key="1">
    <source>
        <dbReference type="SAM" id="Phobius"/>
    </source>
</evidence>
<gene>
    <name evidence="2" type="ORF">MJ1_0108</name>
</gene>
<feature type="transmembrane region" description="Helical" evidence="1">
    <location>
        <begin position="263"/>
        <end position="284"/>
    </location>
</feature>
<dbReference type="EMBL" id="AP019769">
    <property type="protein sequence ID" value="BBL45283.1"/>
    <property type="molecule type" value="Genomic_DNA"/>
</dbReference>
<protein>
    <submittedName>
        <fullName evidence="2">Uncharacterized protein</fullName>
    </submittedName>
</protein>
<dbReference type="KEGG" id="naer:MJ1_0108"/>
<dbReference type="Proteomes" id="UP001055553">
    <property type="component" value="Chromosome"/>
</dbReference>
<sequence>MSHIYRNIIIFLISLLFVYNIYSLKNPVAVFCQYGGGVFYANSTGEYCIVDGNTFNAFNYYYGQVPEKYNFCYHYNLSSIIQNLTIDNTTITQFLCIYPNGTEIDPLALVPESSYQDVYPILSACNNIVSCSDTPWIVQSCSEVPYPCFNPPYIPGNYNSTEYNNIYSALYIEQSCGYCPENESFNGDWYRCPYNYSLQKLYNEFLKECPPPNNIEVNCYGVFTCIYNNQTSQIMTNSSINNIYLNNEENLTKTEYNNNEYNILPILSVIIIIIGLLIIILYYIK</sequence>
<dbReference type="AlphaFoldDB" id="A0A915SCD1"/>
<keyword evidence="1" id="KW-1133">Transmembrane helix</keyword>
<dbReference type="GeneID" id="74568059"/>
<accession>A0A915SCD1</accession>
<name>A0A915SCD1_9ARCH</name>
<evidence type="ECO:0000313" key="2">
    <source>
        <dbReference type="EMBL" id="BBL45283.1"/>
    </source>
</evidence>
<proteinExistence type="predicted"/>
<keyword evidence="1" id="KW-0812">Transmembrane</keyword>
<organism evidence="2 3">
    <name type="scientific">Nanobdella aerobiophila</name>
    <dbReference type="NCBI Taxonomy" id="2586965"/>
    <lineage>
        <taxon>Archaea</taxon>
        <taxon>Nanobdellota</taxon>
        <taxon>Nanobdellia</taxon>
        <taxon>Nanobdellales</taxon>
        <taxon>Nanobdellaceae</taxon>
        <taxon>Nanobdella</taxon>
    </lineage>
</organism>
<evidence type="ECO:0000313" key="3">
    <source>
        <dbReference type="Proteomes" id="UP001055553"/>
    </source>
</evidence>
<keyword evidence="1" id="KW-0472">Membrane</keyword>
<dbReference type="RefSeq" id="WP_258393322.1">
    <property type="nucleotide sequence ID" value="NZ_AP019769.1"/>
</dbReference>